<organism evidence="1 2">
    <name type="scientific">Amycolatopsis coloradensis</name>
    <dbReference type="NCBI Taxonomy" id="76021"/>
    <lineage>
        <taxon>Bacteria</taxon>
        <taxon>Bacillati</taxon>
        <taxon>Actinomycetota</taxon>
        <taxon>Actinomycetes</taxon>
        <taxon>Pseudonocardiales</taxon>
        <taxon>Pseudonocardiaceae</taxon>
        <taxon>Amycolatopsis</taxon>
    </lineage>
</organism>
<evidence type="ECO:0000313" key="1">
    <source>
        <dbReference type="EMBL" id="WYW19275.1"/>
    </source>
</evidence>
<dbReference type="Proteomes" id="UP001456344">
    <property type="component" value="Chromosome"/>
</dbReference>
<gene>
    <name evidence="1" type="ORF">LCL61_27390</name>
</gene>
<protein>
    <submittedName>
        <fullName evidence="1">Uncharacterized protein</fullName>
    </submittedName>
</protein>
<dbReference type="EMBL" id="CP150484">
    <property type="protein sequence ID" value="WYW19275.1"/>
    <property type="molecule type" value="Genomic_DNA"/>
</dbReference>
<evidence type="ECO:0000313" key="2">
    <source>
        <dbReference type="Proteomes" id="UP001456344"/>
    </source>
</evidence>
<keyword evidence="2" id="KW-1185">Reference proteome</keyword>
<sequence length="207" mass="22302">MDTVLDTIDPREALTILGPSKAKIRGGDASGETGEAWPEPLLHARADVLERSKVDNGGLRQAWLRYTGNFYRNAGGALAEAAGSGRLLLLSGGYGILRADEPIAYYDRKLKLGDWPSGVLESAVLGEARRIGATKVVTFVSASADYAKLIRRIPWDTSEIGGVLVTIDFHGGGAQVEVPRRLAHAFGAWWRRSPSDYPPGMVTEELG</sequence>
<reference evidence="1" key="1">
    <citation type="submission" date="2023-10" db="EMBL/GenBank/DDBJ databases">
        <title>Whole genome sequencing of actinobacterial strain Amycolatopsis sp. (BCA-696) identifies the underlying plant growth-promoting genes.</title>
        <authorList>
            <person name="Gandham P."/>
            <person name="Vadla N."/>
            <person name="Saji A."/>
            <person name="Srinivas V."/>
            <person name="Ruperao P."/>
            <person name="Selvanayagam S."/>
            <person name="Saxena R.K."/>
            <person name="Rathore A."/>
            <person name="Gopalakrishnan S."/>
            <person name="Thakur V."/>
        </authorList>
    </citation>
    <scope>NUCLEOTIDE SEQUENCE</scope>
    <source>
        <strain evidence="1">BCA-696</strain>
    </source>
</reference>
<name>A0ACD5BIR3_9PSEU</name>
<accession>A0ACD5BIR3</accession>
<proteinExistence type="predicted"/>